<feature type="transmembrane region" description="Helical" evidence="5">
    <location>
        <begin position="93"/>
        <end position="111"/>
    </location>
</feature>
<dbReference type="InterPro" id="IPR037185">
    <property type="entry name" value="EmrE-like"/>
</dbReference>
<proteinExistence type="predicted"/>
<dbReference type="PANTHER" id="PTHR32322:SF2">
    <property type="entry name" value="EAMA DOMAIN-CONTAINING PROTEIN"/>
    <property type="match status" value="1"/>
</dbReference>
<sequence length="292" mass="31112">MSRKSLFYFLLVGFLWGIPYLLMKVAVEEIPPSAIVAGRTLIGAAILIPVALYRKTFKGAVLGFKFVAFYALLEMIGPWILISTAQKKIDSGLAGLLISTVPIFAAIITSMRGDHTVWQFKRMFGIVVGFIGLIAVVGIESFSGNSHPASIAMMILAAMGYSYAIIMVTTNLPLVDGIAINGLAMAITSIFWAPLAIAQWPSQVTLKPALSLIALGVLCTALAFLVFFKLLVEIGPARGSLVTYLNTSVAVVLGVIVLNEPITIGLIIGLPLVLIGSYLASKKTQSDIVAKP</sequence>
<name>A0A6J6DSW9_9ZZZZ</name>
<dbReference type="GO" id="GO:0016020">
    <property type="term" value="C:membrane"/>
    <property type="evidence" value="ECO:0007669"/>
    <property type="project" value="UniProtKB-SubCell"/>
</dbReference>
<dbReference type="Pfam" id="PF00892">
    <property type="entry name" value="EamA"/>
    <property type="match status" value="2"/>
</dbReference>
<dbReference type="PANTHER" id="PTHR32322">
    <property type="entry name" value="INNER MEMBRANE TRANSPORTER"/>
    <property type="match status" value="1"/>
</dbReference>
<feature type="transmembrane region" description="Helical" evidence="5">
    <location>
        <begin position="60"/>
        <end position="81"/>
    </location>
</feature>
<evidence type="ECO:0000256" key="3">
    <source>
        <dbReference type="ARBA" id="ARBA00022989"/>
    </source>
</evidence>
<keyword evidence="4 5" id="KW-0472">Membrane</keyword>
<evidence type="ECO:0000256" key="1">
    <source>
        <dbReference type="ARBA" id="ARBA00004141"/>
    </source>
</evidence>
<feature type="domain" description="EamA" evidence="6">
    <location>
        <begin position="5"/>
        <end position="137"/>
    </location>
</feature>
<keyword evidence="3 5" id="KW-1133">Transmembrane helix</keyword>
<keyword evidence="2 5" id="KW-0812">Transmembrane</keyword>
<dbReference type="EMBL" id="CAEZTN010000006">
    <property type="protein sequence ID" value="CAB4566596.1"/>
    <property type="molecule type" value="Genomic_DNA"/>
</dbReference>
<comment type="subcellular location">
    <subcellularLocation>
        <location evidence="1">Membrane</location>
        <topology evidence="1">Multi-pass membrane protein</topology>
    </subcellularLocation>
</comment>
<evidence type="ECO:0000256" key="2">
    <source>
        <dbReference type="ARBA" id="ARBA00022692"/>
    </source>
</evidence>
<reference evidence="7" key="1">
    <citation type="submission" date="2020-05" db="EMBL/GenBank/DDBJ databases">
        <authorList>
            <person name="Chiriac C."/>
            <person name="Salcher M."/>
            <person name="Ghai R."/>
            <person name="Kavagutti S V."/>
        </authorList>
    </citation>
    <scope>NUCLEOTIDE SEQUENCE</scope>
</reference>
<feature type="transmembrane region" description="Helical" evidence="5">
    <location>
        <begin position="239"/>
        <end position="258"/>
    </location>
</feature>
<feature type="transmembrane region" description="Helical" evidence="5">
    <location>
        <begin position="178"/>
        <end position="197"/>
    </location>
</feature>
<dbReference type="SUPFAM" id="SSF103481">
    <property type="entry name" value="Multidrug resistance efflux transporter EmrE"/>
    <property type="match status" value="2"/>
</dbReference>
<evidence type="ECO:0000259" key="6">
    <source>
        <dbReference type="Pfam" id="PF00892"/>
    </source>
</evidence>
<feature type="transmembrane region" description="Helical" evidence="5">
    <location>
        <begin position="33"/>
        <end position="53"/>
    </location>
</feature>
<protein>
    <submittedName>
        <fullName evidence="7">Unannotated protein</fullName>
    </submittedName>
</protein>
<feature type="transmembrane region" description="Helical" evidence="5">
    <location>
        <begin position="149"/>
        <end position="166"/>
    </location>
</feature>
<feature type="transmembrane region" description="Helical" evidence="5">
    <location>
        <begin position="7"/>
        <end position="27"/>
    </location>
</feature>
<evidence type="ECO:0000256" key="4">
    <source>
        <dbReference type="ARBA" id="ARBA00023136"/>
    </source>
</evidence>
<dbReference type="InterPro" id="IPR000620">
    <property type="entry name" value="EamA_dom"/>
</dbReference>
<organism evidence="7">
    <name type="scientific">freshwater metagenome</name>
    <dbReference type="NCBI Taxonomy" id="449393"/>
    <lineage>
        <taxon>unclassified sequences</taxon>
        <taxon>metagenomes</taxon>
        <taxon>ecological metagenomes</taxon>
    </lineage>
</organism>
<feature type="transmembrane region" description="Helical" evidence="5">
    <location>
        <begin position="264"/>
        <end position="281"/>
    </location>
</feature>
<dbReference type="AlphaFoldDB" id="A0A6J6DSW9"/>
<accession>A0A6J6DSW9</accession>
<evidence type="ECO:0000313" key="7">
    <source>
        <dbReference type="EMBL" id="CAB4566596.1"/>
    </source>
</evidence>
<gene>
    <name evidence="7" type="ORF">UFOPK1689_00390</name>
</gene>
<feature type="transmembrane region" description="Helical" evidence="5">
    <location>
        <begin position="123"/>
        <end position="143"/>
    </location>
</feature>
<dbReference type="InterPro" id="IPR050638">
    <property type="entry name" value="AA-Vitamin_Transporters"/>
</dbReference>
<feature type="domain" description="EamA" evidence="6">
    <location>
        <begin position="151"/>
        <end position="281"/>
    </location>
</feature>
<evidence type="ECO:0000256" key="5">
    <source>
        <dbReference type="SAM" id="Phobius"/>
    </source>
</evidence>
<feature type="transmembrane region" description="Helical" evidence="5">
    <location>
        <begin position="209"/>
        <end position="232"/>
    </location>
</feature>